<dbReference type="EMBL" id="BLAY01000033">
    <property type="protein sequence ID" value="GET37773.1"/>
    <property type="molecule type" value="Genomic_DNA"/>
</dbReference>
<gene>
    <name evidence="1" type="ORF">MiSe_25270</name>
</gene>
<name>A0AAV3X6M3_9CYAN</name>
<keyword evidence="2" id="KW-1185">Reference proteome</keyword>
<evidence type="ECO:0000313" key="2">
    <source>
        <dbReference type="Proteomes" id="UP001050975"/>
    </source>
</evidence>
<accession>A0AAV3X6M3</accession>
<sequence length="187" mass="20464">MSLTPTKPQKLPQYTPIYTTNAYGRGIVFIMPNKEVFELPRIRRVGSTPEGKLLKYVLDHPSGAIATDVVMRAVGAFWMPLALKAAGISEERLKEAVLVAVGELESQALLLKRLCGMEMLYPPVSTISPAVAIALGESSFQPVEEVGNKRSLINQVEPETDNNGFPQVPISNEVAQRIDALGWNAFE</sequence>
<proteinExistence type="predicted"/>
<protein>
    <submittedName>
        <fullName evidence="1">Uncharacterized protein</fullName>
    </submittedName>
</protein>
<evidence type="ECO:0000313" key="1">
    <source>
        <dbReference type="EMBL" id="GET37773.1"/>
    </source>
</evidence>
<dbReference type="AlphaFoldDB" id="A0AAV3X6M3"/>
<comment type="caution">
    <text evidence="1">The sequence shown here is derived from an EMBL/GenBank/DDBJ whole genome shotgun (WGS) entry which is preliminary data.</text>
</comment>
<organism evidence="1 2">
    <name type="scientific">Microseira wollei NIES-4236</name>
    <dbReference type="NCBI Taxonomy" id="2530354"/>
    <lineage>
        <taxon>Bacteria</taxon>
        <taxon>Bacillati</taxon>
        <taxon>Cyanobacteriota</taxon>
        <taxon>Cyanophyceae</taxon>
        <taxon>Oscillatoriophycideae</taxon>
        <taxon>Aerosakkonematales</taxon>
        <taxon>Aerosakkonemataceae</taxon>
        <taxon>Microseira</taxon>
    </lineage>
</organism>
<reference evidence="1" key="1">
    <citation type="submission" date="2019-10" db="EMBL/GenBank/DDBJ databases">
        <title>Draft genome sequece of Microseira wollei NIES-4236.</title>
        <authorList>
            <person name="Yamaguchi H."/>
            <person name="Suzuki S."/>
            <person name="Kawachi M."/>
        </authorList>
    </citation>
    <scope>NUCLEOTIDE SEQUENCE</scope>
    <source>
        <strain evidence="1">NIES-4236</strain>
    </source>
</reference>
<dbReference type="Proteomes" id="UP001050975">
    <property type="component" value="Unassembled WGS sequence"/>
</dbReference>